<reference evidence="2" key="1">
    <citation type="submission" date="2013-07" db="EMBL/GenBank/DDBJ databases">
        <title>The genome of Eucalyptus grandis.</title>
        <authorList>
            <person name="Schmutz J."/>
            <person name="Hayes R."/>
            <person name="Myburg A."/>
            <person name="Tuskan G."/>
            <person name="Grattapaglia D."/>
            <person name="Rokhsar D.S."/>
        </authorList>
    </citation>
    <scope>NUCLEOTIDE SEQUENCE</scope>
    <source>
        <tissue evidence="2">Leaf extractions</tissue>
    </source>
</reference>
<dbReference type="InParanoid" id="A0A059BB96"/>
<protein>
    <submittedName>
        <fullName evidence="2">Uncharacterized protein</fullName>
    </submittedName>
</protein>
<organism evidence="2">
    <name type="scientific">Eucalyptus grandis</name>
    <name type="common">Flooded gum</name>
    <dbReference type="NCBI Taxonomy" id="71139"/>
    <lineage>
        <taxon>Eukaryota</taxon>
        <taxon>Viridiplantae</taxon>
        <taxon>Streptophyta</taxon>
        <taxon>Embryophyta</taxon>
        <taxon>Tracheophyta</taxon>
        <taxon>Spermatophyta</taxon>
        <taxon>Magnoliopsida</taxon>
        <taxon>eudicotyledons</taxon>
        <taxon>Gunneridae</taxon>
        <taxon>Pentapetalae</taxon>
        <taxon>rosids</taxon>
        <taxon>malvids</taxon>
        <taxon>Myrtales</taxon>
        <taxon>Myrtaceae</taxon>
        <taxon>Myrtoideae</taxon>
        <taxon>Eucalypteae</taxon>
        <taxon>Eucalyptus</taxon>
    </lineage>
</organism>
<accession>A0A059BB96</accession>
<name>A0A059BB96_EUCGR</name>
<gene>
    <name evidence="2" type="ORF">EUGRSUZ_G01032</name>
</gene>
<keyword evidence="1" id="KW-1133">Transmembrane helix</keyword>
<sequence length="71" mass="8202">MSSSIFTYIVAVGVMGINISISLWHPLNQSQGRLPMDRWRLHHGHHLIVCQHNFAVQIQWIVILRACRNSI</sequence>
<feature type="transmembrane region" description="Helical" evidence="1">
    <location>
        <begin position="6"/>
        <end position="27"/>
    </location>
</feature>
<dbReference type="Gramene" id="KCW63388">
    <property type="protein sequence ID" value="KCW63388"/>
    <property type="gene ID" value="EUGRSUZ_G01032"/>
</dbReference>
<evidence type="ECO:0000313" key="2">
    <source>
        <dbReference type="EMBL" id="KCW63388.1"/>
    </source>
</evidence>
<keyword evidence="1" id="KW-0812">Transmembrane</keyword>
<dbReference type="AlphaFoldDB" id="A0A059BB96"/>
<proteinExistence type="predicted"/>
<keyword evidence="1" id="KW-0472">Membrane</keyword>
<evidence type="ECO:0000256" key="1">
    <source>
        <dbReference type="SAM" id="Phobius"/>
    </source>
</evidence>
<dbReference type="EMBL" id="KK198759">
    <property type="protein sequence ID" value="KCW63388.1"/>
    <property type="molecule type" value="Genomic_DNA"/>
</dbReference>